<comment type="similarity">
    <text evidence="6">Belongs to the acetyltransferase family. NAA60 subfamily.</text>
</comment>
<dbReference type="GO" id="GO:0000139">
    <property type="term" value="C:Golgi membrane"/>
    <property type="evidence" value="ECO:0007669"/>
    <property type="project" value="TreeGrafter"/>
</dbReference>
<comment type="catalytic activity">
    <reaction evidence="10">
        <text>N-terminal L-methionyl-[transmembrane protein] + acetyl-CoA = N-terminal N(alpha)-acetyl-L-methionyl-[transmembrane protein] + CoA + H(+)</text>
        <dbReference type="Rhea" id="RHEA:50604"/>
        <dbReference type="Rhea" id="RHEA-COMP:12745"/>
        <dbReference type="Rhea" id="RHEA-COMP:12746"/>
        <dbReference type="ChEBI" id="CHEBI:15378"/>
        <dbReference type="ChEBI" id="CHEBI:57287"/>
        <dbReference type="ChEBI" id="CHEBI:57288"/>
        <dbReference type="ChEBI" id="CHEBI:64731"/>
        <dbReference type="ChEBI" id="CHEBI:133414"/>
        <dbReference type="EC" id="2.3.1.259"/>
    </reaction>
</comment>
<proteinExistence type="inferred from homology"/>
<evidence type="ECO:0000256" key="10">
    <source>
        <dbReference type="ARBA" id="ARBA00048848"/>
    </source>
</evidence>
<evidence type="ECO:0000256" key="3">
    <source>
        <dbReference type="ARBA" id="ARBA00022829"/>
    </source>
</evidence>
<evidence type="ECO:0000256" key="1">
    <source>
        <dbReference type="ARBA" id="ARBA00013184"/>
    </source>
</evidence>
<evidence type="ECO:0000256" key="8">
    <source>
        <dbReference type="ARBA" id="ARBA00026144"/>
    </source>
</evidence>
<evidence type="ECO:0000313" key="13">
    <source>
        <dbReference type="EMBL" id="ACO63608.1"/>
    </source>
</evidence>
<keyword evidence="3" id="KW-0159">Chromosome partition</keyword>
<evidence type="ECO:0000256" key="11">
    <source>
        <dbReference type="SAM" id="MobiDB-lite"/>
    </source>
</evidence>
<dbReference type="PROSITE" id="PS51186">
    <property type="entry name" value="GNAT"/>
    <property type="match status" value="1"/>
</dbReference>
<dbReference type="Proteomes" id="UP000002009">
    <property type="component" value="Chromosome 5"/>
</dbReference>
<dbReference type="InterPro" id="IPR045141">
    <property type="entry name" value="NAA60-like"/>
</dbReference>
<evidence type="ECO:0000256" key="4">
    <source>
        <dbReference type="ARBA" id="ARBA00022853"/>
    </source>
</evidence>
<dbReference type="Pfam" id="PF00583">
    <property type="entry name" value="Acetyltransf_1"/>
    <property type="match status" value="1"/>
</dbReference>
<dbReference type="InParanoid" id="C1E5C8"/>
<keyword evidence="5" id="KW-0012">Acyltransferase</keyword>
<dbReference type="CDD" id="cd04301">
    <property type="entry name" value="NAT_SF"/>
    <property type="match status" value="1"/>
</dbReference>
<evidence type="ECO:0000256" key="7">
    <source>
        <dbReference type="ARBA" id="ARBA00026111"/>
    </source>
</evidence>
<dbReference type="SUPFAM" id="SSF55729">
    <property type="entry name" value="Acyl-CoA N-acyltransferases (Nat)"/>
    <property type="match status" value="1"/>
</dbReference>
<evidence type="ECO:0000313" key="14">
    <source>
        <dbReference type="Proteomes" id="UP000002009"/>
    </source>
</evidence>
<dbReference type="GeneID" id="8243636"/>
<feature type="region of interest" description="Disordered" evidence="11">
    <location>
        <begin position="1"/>
        <end position="22"/>
    </location>
</feature>
<sequence>MREATSLSATTSAPNGGVNEAPHSVPCVPIADAQQGFAPTRASDGRDGSVVLSFDALGSLGPSISGSIHYRRLTPRDMGECESLHRALFPISYEEVFYLTALSESDGIITLCAVERDFGGDERIVGVVTARVVPQTDEEDREVVAAFIRRKRGRLRAMTRWLTEALAKTQPKGGGEVLETPYVYILTLGVLTSHRRKGLASELLDRIVERAVFDHQVEVSYLHVITHDAGALRFYTRGNGYEVLTQHVNFYRLPPEGCPEPGRIHYDAFTLARGVGKLSEDSVGRTGHGRGGPSPLGELARGWEQMWRAIVALITWLRMWASQRLQRKEQHYM</sequence>
<dbReference type="GO" id="GO:0007059">
    <property type="term" value="P:chromosome segregation"/>
    <property type="evidence" value="ECO:0007669"/>
    <property type="project" value="UniProtKB-KW"/>
</dbReference>
<protein>
    <recommendedName>
        <fullName evidence="8">N-alpha-acetyltransferase 60</fullName>
        <ecNumber evidence="7">2.3.1.259</ecNumber>
        <ecNumber evidence="1">2.3.1.48</ecNumber>
    </recommendedName>
</protein>
<keyword evidence="2" id="KW-0808">Transferase</keyword>
<dbReference type="EC" id="2.3.1.259" evidence="7"/>
<gene>
    <name evidence="13" type="ORF">MICPUN_58269</name>
</gene>
<dbReference type="OMA" id="RWIEMIT"/>
<evidence type="ECO:0000256" key="5">
    <source>
        <dbReference type="ARBA" id="ARBA00023315"/>
    </source>
</evidence>
<dbReference type="eggNOG" id="KOG3138">
    <property type="taxonomic scope" value="Eukaryota"/>
</dbReference>
<dbReference type="PANTHER" id="PTHR14744:SF15">
    <property type="entry name" value="N-ALPHA-ACETYLTRANSFERASE 60"/>
    <property type="match status" value="1"/>
</dbReference>
<name>C1E5C8_MICCC</name>
<dbReference type="AlphaFoldDB" id="C1E5C8"/>
<accession>C1E5C8</accession>
<dbReference type="GO" id="GO:0120518">
    <property type="term" value="F:protein N-terminal-methionine acetyltransferase activity"/>
    <property type="evidence" value="ECO:0007669"/>
    <property type="project" value="UniProtKB-EC"/>
</dbReference>
<evidence type="ECO:0000256" key="2">
    <source>
        <dbReference type="ARBA" id="ARBA00022679"/>
    </source>
</evidence>
<keyword evidence="14" id="KW-1185">Reference proteome</keyword>
<feature type="compositionally biased region" description="Polar residues" evidence="11">
    <location>
        <begin position="1"/>
        <end position="14"/>
    </location>
</feature>
<dbReference type="EC" id="2.3.1.48" evidence="1"/>
<dbReference type="GO" id="GO:0004402">
    <property type="term" value="F:histone acetyltransferase activity"/>
    <property type="evidence" value="ECO:0007669"/>
    <property type="project" value="TreeGrafter"/>
</dbReference>
<dbReference type="Gene3D" id="3.40.630.30">
    <property type="match status" value="1"/>
</dbReference>
<dbReference type="KEGG" id="mis:MICPUN_58269"/>
<evidence type="ECO:0000256" key="6">
    <source>
        <dbReference type="ARBA" id="ARBA00025774"/>
    </source>
</evidence>
<evidence type="ECO:0000259" key="12">
    <source>
        <dbReference type="PROSITE" id="PS51186"/>
    </source>
</evidence>
<dbReference type="InterPro" id="IPR016181">
    <property type="entry name" value="Acyl_CoA_acyltransferase"/>
</dbReference>
<dbReference type="RefSeq" id="XP_002502350.1">
    <property type="nucleotide sequence ID" value="XM_002502304.1"/>
</dbReference>
<dbReference type="OrthoDB" id="47374at2759"/>
<comment type="catalytic activity">
    <reaction evidence="9">
        <text>L-lysyl-[protein] + acetyl-CoA = N(6)-acetyl-L-lysyl-[protein] + CoA + H(+)</text>
        <dbReference type="Rhea" id="RHEA:45948"/>
        <dbReference type="Rhea" id="RHEA-COMP:9752"/>
        <dbReference type="Rhea" id="RHEA-COMP:10731"/>
        <dbReference type="ChEBI" id="CHEBI:15378"/>
        <dbReference type="ChEBI" id="CHEBI:29969"/>
        <dbReference type="ChEBI" id="CHEBI:57287"/>
        <dbReference type="ChEBI" id="CHEBI:57288"/>
        <dbReference type="ChEBI" id="CHEBI:61930"/>
        <dbReference type="EC" id="2.3.1.48"/>
    </reaction>
</comment>
<dbReference type="PANTHER" id="PTHR14744">
    <property type="entry name" value="N-ALPHA-ACETYLTRANSFERASE 60"/>
    <property type="match status" value="1"/>
</dbReference>
<feature type="domain" description="N-acetyltransferase" evidence="12">
    <location>
        <begin position="68"/>
        <end position="261"/>
    </location>
</feature>
<dbReference type="EMBL" id="CP001326">
    <property type="protein sequence ID" value="ACO63608.1"/>
    <property type="molecule type" value="Genomic_DNA"/>
</dbReference>
<dbReference type="FunCoup" id="C1E5C8">
    <property type="interactions" value="1641"/>
</dbReference>
<keyword evidence="4" id="KW-0156">Chromatin regulator</keyword>
<organism evidence="13 14">
    <name type="scientific">Micromonas commoda (strain RCC299 / NOUM17 / CCMP2709)</name>
    <name type="common">Picoplanktonic green alga</name>
    <dbReference type="NCBI Taxonomy" id="296587"/>
    <lineage>
        <taxon>Eukaryota</taxon>
        <taxon>Viridiplantae</taxon>
        <taxon>Chlorophyta</taxon>
        <taxon>Mamiellophyceae</taxon>
        <taxon>Mamiellales</taxon>
        <taxon>Mamiellaceae</taxon>
        <taxon>Micromonas</taxon>
    </lineage>
</organism>
<reference evidence="13 14" key="1">
    <citation type="journal article" date="2009" name="Science">
        <title>Green evolution and dynamic adaptations revealed by genomes of the marine picoeukaryotes Micromonas.</title>
        <authorList>
            <person name="Worden A.Z."/>
            <person name="Lee J.H."/>
            <person name="Mock T."/>
            <person name="Rouze P."/>
            <person name="Simmons M.P."/>
            <person name="Aerts A.L."/>
            <person name="Allen A.E."/>
            <person name="Cuvelier M.L."/>
            <person name="Derelle E."/>
            <person name="Everett M.V."/>
            <person name="Foulon E."/>
            <person name="Grimwood J."/>
            <person name="Gundlach H."/>
            <person name="Henrissat B."/>
            <person name="Napoli C."/>
            <person name="McDonald S.M."/>
            <person name="Parker M.S."/>
            <person name="Rombauts S."/>
            <person name="Salamov A."/>
            <person name="Von Dassow P."/>
            <person name="Badger J.H."/>
            <person name="Coutinho P.M."/>
            <person name="Demir E."/>
            <person name="Dubchak I."/>
            <person name="Gentemann C."/>
            <person name="Eikrem W."/>
            <person name="Gready J.E."/>
            <person name="John U."/>
            <person name="Lanier W."/>
            <person name="Lindquist E.A."/>
            <person name="Lucas S."/>
            <person name="Mayer K.F."/>
            <person name="Moreau H."/>
            <person name="Not F."/>
            <person name="Otillar R."/>
            <person name="Panaud O."/>
            <person name="Pangilinan J."/>
            <person name="Paulsen I."/>
            <person name="Piegu B."/>
            <person name="Poliakov A."/>
            <person name="Robbens S."/>
            <person name="Schmutz J."/>
            <person name="Toulza E."/>
            <person name="Wyss T."/>
            <person name="Zelensky A."/>
            <person name="Zhou K."/>
            <person name="Armbrust E.V."/>
            <person name="Bhattacharya D."/>
            <person name="Goodenough U.W."/>
            <person name="Van de Peer Y."/>
            <person name="Grigoriev I.V."/>
        </authorList>
    </citation>
    <scope>NUCLEOTIDE SEQUENCE [LARGE SCALE GENOMIC DNA]</scope>
    <source>
        <strain evidence="14">RCC299 / NOUM17</strain>
    </source>
</reference>
<dbReference type="InterPro" id="IPR000182">
    <property type="entry name" value="GNAT_dom"/>
</dbReference>
<evidence type="ECO:0000256" key="9">
    <source>
        <dbReference type="ARBA" id="ARBA00048017"/>
    </source>
</evidence>
<dbReference type="STRING" id="296587.C1E5C8"/>